<proteinExistence type="predicted"/>
<dbReference type="STRING" id="1346286.SAMN05444362_105133"/>
<feature type="transmembrane region" description="Helical" evidence="5">
    <location>
        <begin position="312"/>
        <end position="333"/>
    </location>
</feature>
<keyword evidence="2 5" id="KW-0812">Transmembrane</keyword>
<gene>
    <name evidence="7" type="ORF">SAMN05444362_105133</name>
</gene>
<evidence type="ECO:0000256" key="3">
    <source>
        <dbReference type="ARBA" id="ARBA00022989"/>
    </source>
</evidence>
<sequence>MKIRKNIRKDILSVFAFRESERHWHIPILAGASVGIPLLLGYALDSLPNSILASTSGLLILYLSFTAVAQRMINLMICSFVFILSYFIGSVASFNIWLAPVFFAAYVFLLNLVIRYFRFKAPGNFFFILIAALAICQKFDMATIPERVGVVTLGTISTCMLAMVYSLLTMKNYTMSDETIVFEKAKRIDVGESLILALFVGGSLMLATILKLENPYWVPVSCAAVMQGATRRHIWERGINRVVGTFIGAGFAWFLLGLDMPGLAICISIILLQFIVEVLVVRQYGVAVIFITALTIFLAEGAHAGQSAEQSIYIRFFDIMLGCVFGAIGGWILHHNKVRDKLEDTA</sequence>
<dbReference type="Pfam" id="PF13515">
    <property type="entry name" value="FUSC_2"/>
    <property type="match status" value="1"/>
</dbReference>
<keyword evidence="4 5" id="KW-0472">Membrane</keyword>
<dbReference type="RefSeq" id="WP_062180631.1">
    <property type="nucleotide sequence ID" value="NZ_BBXL01000010.1"/>
</dbReference>
<dbReference type="Proteomes" id="UP000184480">
    <property type="component" value="Unassembled WGS sequence"/>
</dbReference>
<name>A0A1M5AR03_9BACT</name>
<feature type="transmembrane region" description="Helical" evidence="5">
    <location>
        <begin position="190"/>
        <end position="210"/>
    </location>
</feature>
<protein>
    <submittedName>
        <fullName evidence="7">Fusaric acid resistance protein-like</fullName>
    </submittedName>
</protein>
<evidence type="ECO:0000256" key="1">
    <source>
        <dbReference type="ARBA" id="ARBA00004141"/>
    </source>
</evidence>
<feature type="transmembrane region" description="Helical" evidence="5">
    <location>
        <begin position="281"/>
        <end position="300"/>
    </location>
</feature>
<keyword evidence="8" id="KW-1185">Reference proteome</keyword>
<feature type="domain" description="Integral membrane bound transporter" evidence="6">
    <location>
        <begin position="204"/>
        <end position="328"/>
    </location>
</feature>
<feature type="transmembrane region" description="Helical" evidence="5">
    <location>
        <begin position="50"/>
        <end position="65"/>
    </location>
</feature>
<feature type="transmembrane region" description="Helical" evidence="5">
    <location>
        <begin position="246"/>
        <end position="275"/>
    </location>
</feature>
<dbReference type="InterPro" id="IPR049453">
    <property type="entry name" value="Memb_transporter_dom"/>
</dbReference>
<evidence type="ECO:0000313" key="8">
    <source>
        <dbReference type="Proteomes" id="UP000184480"/>
    </source>
</evidence>
<dbReference type="OrthoDB" id="581879at2"/>
<evidence type="ECO:0000256" key="4">
    <source>
        <dbReference type="ARBA" id="ARBA00023136"/>
    </source>
</evidence>
<feature type="transmembrane region" description="Helical" evidence="5">
    <location>
        <begin position="150"/>
        <end position="169"/>
    </location>
</feature>
<feature type="transmembrane region" description="Helical" evidence="5">
    <location>
        <begin position="24"/>
        <end position="44"/>
    </location>
</feature>
<accession>A0A1M5AR03</accession>
<reference evidence="8" key="1">
    <citation type="submission" date="2016-11" db="EMBL/GenBank/DDBJ databases">
        <authorList>
            <person name="Varghese N."/>
            <person name="Submissions S."/>
        </authorList>
    </citation>
    <scope>NUCLEOTIDE SEQUENCE [LARGE SCALE GENOMIC DNA]</scope>
    <source>
        <strain evidence="8">DSM 27370</strain>
    </source>
</reference>
<evidence type="ECO:0000256" key="2">
    <source>
        <dbReference type="ARBA" id="ARBA00022692"/>
    </source>
</evidence>
<feature type="transmembrane region" description="Helical" evidence="5">
    <location>
        <begin position="94"/>
        <end position="113"/>
    </location>
</feature>
<keyword evidence="3 5" id="KW-1133">Transmembrane helix</keyword>
<feature type="transmembrane region" description="Helical" evidence="5">
    <location>
        <begin position="72"/>
        <end position="88"/>
    </location>
</feature>
<feature type="transmembrane region" description="Helical" evidence="5">
    <location>
        <begin position="125"/>
        <end position="144"/>
    </location>
</feature>
<dbReference type="AlphaFoldDB" id="A0A1M5AR03"/>
<dbReference type="GO" id="GO:0016020">
    <property type="term" value="C:membrane"/>
    <property type="evidence" value="ECO:0007669"/>
    <property type="project" value="UniProtKB-SubCell"/>
</dbReference>
<dbReference type="EMBL" id="FQUC01000005">
    <property type="protein sequence ID" value="SHF32688.1"/>
    <property type="molecule type" value="Genomic_DNA"/>
</dbReference>
<evidence type="ECO:0000259" key="6">
    <source>
        <dbReference type="Pfam" id="PF13515"/>
    </source>
</evidence>
<evidence type="ECO:0000313" key="7">
    <source>
        <dbReference type="EMBL" id="SHF32688.1"/>
    </source>
</evidence>
<evidence type="ECO:0000256" key="5">
    <source>
        <dbReference type="SAM" id="Phobius"/>
    </source>
</evidence>
<comment type="subcellular location">
    <subcellularLocation>
        <location evidence="1">Membrane</location>
        <topology evidence="1">Multi-pass membrane protein</topology>
    </subcellularLocation>
</comment>
<organism evidence="7 8">
    <name type="scientific">Dysgonomonas macrotermitis</name>
    <dbReference type="NCBI Taxonomy" id="1346286"/>
    <lineage>
        <taxon>Bacteria</taxon>
        <taxon>Pseudomonadati</taxon>
        <taxon>Bacteroidota</taxon>
        <taxon>Bacteroidia</taxon>
        <taxon>Bacteroidales</taxon>
        <taxon>Dysgonomonadaceae</taxon>
        <taxon>Dysgonomonas</taxon>
    </lineage>
</organism>